<dbReference type="SUPFAM" id="SSF47095">
    <property type="entry name" value="HMG-box"/>
    <property type="match status" value="1"/>
</dbReference>
<keyword evidence="3" id="KW-1185">Reference proteome</keyword>
<proteinExistence type="predicted"/>
<evidence type="ECO:0000313" key="3">
    <source>
        <dbReference type="Proteomes" id="UP000789901"/>
    </source>
</evidence>
<dbReference type="InterPro" id="IPR036910">
    <property type="entry name" value="HMG_box_dom_sf"/>
</dbReference>
<feature type="non-terminal residue" evidence="2">
    <location>
        <position position="1"/>
    </location>
</feature>
<name>A0ABN7UI41_GIGMA</name>
<feature type="domain" description="Restriction endonuclease type IV Mrr" evidence="1">
    <location>
        <begin position="2"/>
        <end position="83"/>
    </location>
</feature>
<evidence type="ECO:0000259" key="1">
    <source>
        <dbReference type="Pfam" id="PF04471"/>
    </source>
</evidence>
<protein>
    <submittedName>
        <fullName evidence="2">2278_t:CDS:1</fullName>
    </submittedName>
</protein>
<dbReference type="Pfam" id="PF04471">
    <property type="entry name" value="Mrr_cat"/>
    <property type="match status" value="1"/>
</dbReference>
<gene>
    <name evidence="2" type="ORF">GMARGA_LOCUS6796</name>
</gene>
<evidence type="ECO:0000313" key="2">
    <source>
        <dbReference type="EMBL" id="CAG8599164.1"/>
    </source>
</evidence>
<organism evidence="2 3">
    <name type="scientific">Gigaspora margarita</name>
    <dbReference type="NCBI Taxonomy" id="4874"/>
    <lineage>
        <taxon>Eukaryota</taxon>
        <taxon>Fungi</taxon>
        <taxon>Fungi incertae sedis</taxon>
        <taxon>Mucoromycota</taxon>
        <taxon>Glomeromycotina</taxon>
        <taxon>Glomeromycetes</taxon>
        <taxon>Diversisporales</taxon>
        <taxon>Gigasporaceae</taxon>
        <taxon>Gigaspora</taxon>
    </lineage>
</organism>
<reference evidence="2 3" key="1">
    <citation type="submission" date="2021-06" db="EMBL/GenBank/DDBJ databases">
        <authorList>
            <person name="Kallberg Y."/>
            <person name="Tangrot J."/>
            <person name="Rosling A."/>
        </authorList>
    </citation>
    <scope>NUCLEOTIDE SEQUENCE [LARGE SCALE GENOMIC DNA]</scope>
    <source>
        <strain evidence="2 3">120-4 pot B 10/14</strain>
    </source>
</reference>
<dbReference type="EMBL" id="CAJVQB010003149">
    <property type="protein sequence ID" value="CAG8599164.1"/>
    <property type="molecule type" value="Genomic_DNA"/>
</dbReference>
<dbReference type="Proteomes" id="UP000789901">
    <property type="component" value="Unassembled WGS sequence"/>
</dbReference>
<sequence length="288" mass="32980">GSKDGGVDIYVNIYGIKFVVQYKNWIKEIGPSVIQSLDRTLTQQPKGTIGVVVVPDNGDFTFRCKERSKISVYPIILTKQSQLWSESSQQIKDKYRQLAKDIKLEYQKRNSGKKYTYKKQSAVNSYKRKRLDTNHENNGELTEKVNQILNFHLNNSISKESNEINNCKEAYSKDSNNDQKDYSEETKEVLFDYQQPGFAEYDIFDLNSSQFPLEGYFNGWQSAESVENPSALIYEEQLIDKSENGKSTENLIDNSVLNGLQTTKNIENSESSKKVSNLDLAALMRLIT</sequence>
<comment type="caution">
    <text evidence="2">The sequence shown here is derived from an EMBL/GenBank/DDBJ whole genome shotgun (WGS) entry which is preliminary data.</text>
</comment>
<dbReference type="InterPro" id="IPR007560">
    <property type="entry name" value="Restrct_endonuc_IV_Mrr"/>
</dbReference>
<accession>A0ABN7UI41</accession>